<evidence type="ECO:0000313" key="7">
    <source>
        <dbReference type="Proteomes" id="UP000031014"/>
    </source>
</evidence>
<sequence length="210" mass="24382">MNSLDRINQEALILFAERGYYGTSLSMIAKEVGIRKSSIYAHFNSKDELFISVIQYVADIYKAEVEQFFSTLKDQDQPVEHQLFQVFRWYMQLWIDMKDVTKFWRRVSVFPPEHLENHIKSISAETVAKSFHKELADLFRQGVENGELLNTPSDKLVALFQILIDGILTARLLKGNEDTAELLEDGWHHFWSGIKPTDKRQTNTGEIINV</sequence>
<keyword evidence="1" id="KW-0805">Transcription regulation</keyword>
<dbReference type="InterPro" id="IPR036271">
    <property type="entry name" value="Tet_transcr_reg_TetR-rel_C_sf"/>
</dbReference>
<dbReference type="InterPro" id="IPR001647">
    <property type="entry name" value="HTH_TetR"/>
</dbReference>
<feature type="DNA-binding region" description="H-T-H motif" evidence="4">
    <location>
        <begin position="24"/>
        <end position="43"/>
    </location>
</feature>
<name>A0A0A8WXV8_MESS1</name>
<dbReference type="PANTHER" id="PTHR30055">
    <property type="entry name" value="HTH-TYPE TRANSCRIPTIONAL REGULATOR RUTR"/>
    <property type="match status" value="1"/>
</dbReference>
<dbReference type="Pfam" id="PF00440">
    <property type="entry name" value="TetR_N"/>
    <property type="match status" value="1"/>
</dbReference>
<keyword evidence="7" id="KW-1185">Reference proteome</keyword>
<dbReference type="STRING" id="1321606.SAMD00020551_0592"/>
<gene>
    <name evidence="6" type="ORF">SAMD00020551_0592</name>
</gene>
<dbReference type="GO" id="GO:0003700">
    <property type="term" value="F:DNA-binding transcription factor activity"/>
    <property type="evidence" value="ECO:0007669"/>
    <property type="project" value="TreeGrafter"/>
</dbReference>
<dbReference type="Gene3D" id="1.10.357.10">
    <property type="entry name" value="Tetracycline Repressor, domain 2"/>
    <property type="match status" value="1"/>
</dbReference>
<keyword evidence="3" id="KW-0804">Transcription</keyword>
<keyword evidence="2 4" id="KW-0238">DNA-binding</keyword>
<dbReference type="PROSITE" id="PS50977">
    <property type="entry name" value="HTH_TETR_2"/>
    <property type="match status" value="1"/>
</dbReference>
<feature type="domain" description="HTH tetR-type" evidence="5">
    <location>
        <begin position="1"/>
        <end position="61"/>
    </location>
</feature>
<dbReference type="PRINTS" id="PR00455">
    <property type="entry name" value="HTHTETR"/>
</dbReference>
<evidence type="ECO:0000256" key="2">
    <source>
        <dbReference type="ARBA" id="ARBA00023125"/>
    </source>
</evidence>
<dbReference type="Gene3D" id="1.10.10.60">
    <property type="entry name" value="Homeodomain-like"/>
    <property type="match status" value="1"/>
</dbReference>
<dbReference type="SUPFAM" id="SSF48498">
    <property type="entry name" value="Tetracyclin repressor-like, C-terminal domain"/>
    <property type="match status" value="1"/>
</dbReference>
<dbReference type="EMBL" id="BASE01000012">
    <property type="protein sequence ID" value="GAM12458.1"/>
    <property type="molecule type" value="Genomic_DNA"/>
</dbReference>
<dbReference type="Proteomes" id="UP000031014">
    <property type="component" value="Unassembled WGS sequence"/>
</dbReference>
<evidence type="ECO:0000256" key="3">
    <source>
        <dbReference type="ARBA" id="ARBA00023163"/>
    </source>
</evidence>
<dbReference type="InterPro" id="IPR009057">
    <property type="entry name" value="Homeodomain-like_sf"/>
</dbReference>
<dbReference type="AlphaFoldDB" id="A0A0A8WXV8"/>
<evidence type="ECO:0000259" key="5">
    <source>
        <dbReference type="PROSITE" id="PS50977"/>
    </source>
</evidence>
<dbReference type="SUPFAM" id="SSF46689">
    <property type="entry name" value="Homeodomain-like"/>
    <property type="match status" value="1"/>
</dbReference>
<dbReference type="GO" id="GO:0000976">
    <property type="term" value="F:transcription cis-regulatory region binding"/>
    <property type="evidence" value="ECO:0007669"/>
    <property type="project" value="TreeGrafter"/>
</dbReference>
<reference evidence="6 7" key="1">
    <citation type="submission" date="2013-06" db="EMBL/GenBank/DDBJ databases">
        <title>Whole genome shotgun sequence of Bacillus selenatarsenatis SF-1.</title>
        <authorList>
            <person name="Kuroda M."/>
            <person name="Sei K."/>
            <person name="Yamashita M."/>
            <person name="Ike M."/>
        </authorList>
    </citation>
    <scope>NUCLEOTIDE SEQUENCE [LARGE SCALE GENOMIC DNA]</scope>
    <source>
        <strain evidence="6 7">SF-1</strain>
    </source>
</reference>
<accession>A0A0A8WXV8</accession>
<dbReference type="OrthoDB" id="509229at2"/>
<organism evidence="6 7">
    <name type="scientific">Mesobacillus selenatarsenatis (strain DSM 18680 / JCM 14380 / FERM P-15431 / SF-1)</name>
    <dbReference type="NCBI Taxonomy" id="1321606"/>
    <lineage>
        <taxon>Bacteria</taxon>
        <taxon>Bacillati</taxon>
        <taxon>Bacillota</taxon>
        <taxon>Bacilli</taxon>
        <taxon>Bacillales</taxon>
        <taxon>Bacillaceae</taxon>
        <taxon>Mesobacillus</taxon>
    </lineage>
</organism>
<dbReference type="InterPro" id="IPR050109">
    <property type="entry name" value="HTH-type_TetR-like_transc_reg"/>
</dbReference>
<proteinExistence type="predicted"/>
<dbReference type="RefSeq" id="WP_052442066.1">
    <property type="nucleotide sequence ID" value="NZ_BASE01000012.1"/>
</dbReference>
<comment type="caution">
    <text evidence="6">The sequence shown here is derived from an EMBL/GenBank/DDBJ whole genome shotgun (WGS) entry which is preliminary data.</text>
</comment>
<evidence type="ECO:0000313" key="6">
    <source>
        <dbReference type="EMBL" id="GAM12458.1"/>
    </source>
</evidence>
<dbReference type="PANTHER" id="PTHR30055:SF238">
    <property type="entry name" value="MYCOFACTOCIN BIOSYNTHESIS TRANSCRIPTIONAL REGULATOR MFTR-RELATED"/>
    <property type="match status" value="1"/>
</dbReference>
<evidence type="ECO:0000256" key="4">
    <source>
        <dbReference type="PROSITE-ProRule" id="PRU00335"/>
    </source>
</evidence>
<evidence type="ECO:0000256" key="1">
    <source>
        <dbReference type="ARBA" id="ARBA00023015"/>
    </source>
</evidence>
<protein>
    <submittedName>
        <fullName evidence="6">Transcriptional regulator, tetr family</fullName>
    </submittedName>
</protein>